<dbReference type="PROSITE" id="PS51194">
    <property type="entry name" value="HELICASE_CTER"/>
    <property type="match status" value="1"/>
</dbReference>
<evidence type="ECO:0000313" key="9">
    <source>
        <dbReference type="Proteomes" id="UP001627154"/>
    </source>
</evidence>
<dbReference type="Proteomes" id="UP001627154">
    <property type="component" value="Unassembled WGS sequence"/>
</dbReference>
<keyword evidence="9" id="KW-1185">Reference proteome</keyword>
<dbReference type="PANTHER" id="PTHR13710">
    <property type="entry name" value="DNA HELICASE RECQ FAMILY MEMBER"/>
    <property type="match status" value="1"/>
</dbReference>
<keyword evidence="3" id="KW-0413">Isomerase</keyword>
<dbReference type="GO" id="GO:0043138">
    <property type="term" value="F:3'-5' DNA helicase activity"/>
    <property type="evidence" value="ECO:0007669"/>
    <property type="project" value="UniProtKB-EC"/>
</dbReference>
<evidence type="ECO:0000259" key="7">
    <source>
        <dbReference type="PROSITE" id="PS51194"/>
    </source>
</evidence>
<dbReference type="GO" id="GO:0003677">
    <property type="term" value="F:DNA binding"/>
    <property type="evidence" value="ECO:0007669"/>
    <property type="project" value="UniProtKB-KW"/>
</dbReference>
<dbReference type="Pfam" id="PF00271">
    <property type="entry name" value="Helicase_C"/>
    <property type="match status" value="1"/>
</dbReference>
<evidence type="ECO:0000256" key="6">
    <source>
        <dbReference type="ARBA" id="ARBA00044566"/>
    </source>
</evidence>
<evidence type="ECO:0000256" key="2">
    <source>
        <dbReference type="ARBA" id="ARBA00023125"/>
    </source>
</evidence>
<dbReference type="AlphaFoldDB" id="A0ABD2XT00"/>
<sequence length="94" mass="10476">MALQLNGILSLSYTTELSIHSKKNKQDVWMHGQIKIMIATSAFGMGIDKPDTKFVVIYELPDSMDTLVQMIGRAGRNGEKAYGLILYSFGDYQA</sequence>
<organism evidence="8 9">
    <name type="scientific">Trichogramma kaykai</name>
    <dbReference type="NCBI Taxonomy" id="54128"/>
    <lineage>
        <taxon>Eukaryota</taxon>
        <taxon>Metazoa</taxon>
        <taxon>Ecdysozoa</taxon>
        <taxon>Arthropoda</taxon>
        <taxon>Hexapoda</taxon>
        <taxon>Insecta</taxon>
        <taxon>Pterygota</taxon>
        <taxon>Neoptera</taxon>
        <taxon>Endopterygota</taxon>
        <taxon>Hymenoptera</taxon>
        <taxon>Apocrita</taxon>
        <taxon>Proctotrupomorpha</taxon>
        <taxon>Chalcidoidea</taxon>
        <taxon>Trichogrammatidae</taxon>
        <taxon>Trichogramma</taxon>
    </lineage>
</organism>
<evidence type="ECO:0000313" key="8">
    <source>
        <dbReference type="EMBL" id="KAL3407548.1"/>
    </source>
</evidence>
<protein>
    <recommendedName>
        <fullName evidence="5">DNA 3'-5' helicase</fullName>
        <ecNumber evidence="5">5.6.2.4</ecNumber>
    </recommendedName>
    <alternativeName>
        <fullName evidence="6">DNA 3'-5' helicase Q1</fullName>
    </alternativeName>
</protein>
<comment type="catalytic activity">
    <reaction evidence="4">
        <text>Couples ATP hydrolysis with the unwinding of duplex DNA by translocating in the 3'-5' direction.</text>
        <dbReference type="EC" id="5.6.2.4"/>
    </reaction>
</comment>
<dbReference type="PANTHER" id="PTHR13710:SF105">
    <property type="entry name" value="ATP-DEPENDENT DNA HELICASE Q1"/>
    <property type="match status" value="1"/>
</dbReference>
<keyword evidence="2" id="KW-0238">DNA-binding</keyword>
<reference evidence="8 9" key="1">
    <citation type="journal article" date="2024" name="bioRxiv">
        <title>A reference genome for Trichogramma kaykai: A tiny desert-dwelling parasitoid wasp with competing sex-ratio distorters.</title>
        <authorList>
            <person name="Culotta J."/>
            <person name="Lindsey A.R."/>
        </authorList>
    </citation>
    <scope>NUCLEOTIDE SEQUENCE [LARGE SCALE GENOMIC DNA]</scope>
    <source>
        <strain evidence="8 9">KSX58</strain>
    </source>
</reference>
<dbReference type="SMART" id="SM00490">
    <property type="entry name" value="HELICc"/>
    <property type="match status" value="1"/>
</dbReference>
<dbReference type="InterPro" id="IPR027417">
    <property type="entry name" value="P-loop_NTPase"/>
</dbReference>
<comment type="similarity">
    <text evidence="1">Belongs to the helicase family. RecQ subfamily.</text>
</comment>
<accession>A0ABD2XT00</accession>
<feature type="domain" description="Helicase C-terminal" evidence="7">
    <location>
        <begin position="1"/>
        <end position="94"/>
    </location>
</feature>
<dbReference type="SUPFAM" id="SSF52540">
    <property type="entry name" value="P-loop containing nucleoside triphosphate hydrolases"/>
    <property type="match status" value="1"/>
</dbReference>
<comment type="caution">
    <text evidence="8">The sequence shown here is derived from an EMBL/GenBank/DDBJ whole genome shotgun (WGS) entry which is preliminary data.</text>
</comment>
<dbReference type="EMBL" id="JBJJXI010000003">
    <property type="protein sequence ID" value="KAL3407548.1"/>
    <property type="molecule type" value="Genomic_DNA"/>
</dbReference>
<name>A0ABD2XT00_9HYME</name>
<dbReference type="Gene3D" id="3.40.50.300">
    <property type="entry name" value="P-loop containing nucleotide triphosphate hydrolases"/>
    <property type="match status" value="1"/>
</dbReference>
<evidence type="ECO:0000256" key="1">
    <source>
        <dbReference type="ARBA" id="ARBA00005446"/>
    </source>
</evidence>
<evidence type="ECO:0000256" key="5">
    <source>
        <dbReference type="ARBA" id="ARBA00034808"/>
    </source>
</evidence>
<gene>
    <name evidence="8" type="ORF">TKK_000228</name>
</gene>
<proteinExistence type="inferred from homology"/>
<dbReference type="InterPro" id="IPR001650">
    <property type="entry name" value="Helicase_C-like"/>
</dbReference>
<dbReference type="EC" id="5.6.2.4" evidence="5"/>
<evidence type="ECO:0000256" key="4">
    <source>
        <dbReference type="ARBA" id="ARBA00034617"/>
    </source>
</evidence>
<evidence type="ECO:0000256" key="3">
    <source>
        <dbReference type="ARBA" id="ARBA00023235"/>
    </source>
</evidence>